<dbReference type="OrthoDB" id="8936579at2"/>
<dbReference type="KEGG" id="pox:MB84_23705"/>
<dbReference type="RefSeq" id="WP_046292903.1">
    <property type="nucleotide sequence ID" value="NZ_CP011253.3"/>
</dbReference>
<dbReference type="AlphaFoldDB" id="A0A0E3YGK8"/>
<sequence length="376" mass="39619">MTFGMQLANHASAMGGLAPMPVTLHPAGLNNVAGMPLTRIANIRGAALEHPRTVGASQASAAVQATGHANRDTGRFQFAADFTADLADVSSQEGRAGETSSGRLVDVDSVDVLEAPMTGDVLGTLLAPRVAQPVLSPAALATLHVCASAHQVSTRVASLDGRNHPVVMPDGRSERAQVCRDIVNGSLLGTDGRNGTVPYEPTRADVTKTVADTARRWTGKPALAGKKEWSTACLVRETPSKFIGKLNARLQGGTRPMPASERTEWMLRVGFAAGLPMHQAIVRGDLPASIGLGTDEWAKLALGVEQLGERHWEMRHTEVMDAAAMPATNTEAFTALATSMHSVAKHIATERLRNYLTQRGVPTVPAAVTSESPSVV</sequence>
<dbReference type="EMBL" id="CP011253">
    <property type="protein sequence ID" value="AKC71812.1"/>
    <property type="molecule type" value="Genomic_DNA"/>
</dbReference>
<reference evidence="1" key="1">
    <citation type="submission" date="2016-06" db="EMBL/GenBank/DDBJ databases">
        <title>Pandoraea oxalativorans DSM 23570 Genome Sequencing.</title>
        <authorList>
            <person name="Ee R."/>
            <person name="Lim Y.-L."/>
            <person name="Yong D."/>
            <person name="Yin W.-F."/>
            <person name="Chan K.-G."/>
        </authorList>
    </citation>
    <scope>NUCLEOTIDE SEQUENCE</scope>
    <source>
        <strain evidence="1">DSM 23570</strain>
    </source>
</reference>
<proteinExistence type="predicted"/>
<keyword evidence="2" id="KW-1185">Reference proteome</keyword>
<name>A0A0E3YGK8_9BURK</name>
<gene>
    <name evidence="1" type="ORF">MB84_23705</name>
</gene>
<organism evidence="1 2">
    <name type="scientific">Pandoraea oxalativorans</name>
    <dbReference type="NCBI Taxonomy" id="573737"/>
    <lineage>
        <taxon>Bacteria</taxon>
        <taxon>Pseudomonadati</taxon>
        <taxon>Pseudomonadota</taxon>
        <taxon>Betaproteobacteria</taxon>
        <taxon>Burkholderiales</taxon>
        <taxon>Burkholderiaceae</taxon>
        <taxon>Pandoraea</taxon>
    </lineage>
</organism>
<dbReference type="Proteomes" id="UP000035050">
    <property type="component" value="Chromosome"/>
</dbReference>
<evidence type="ECO:0000313" key="1">
    <source>
        <dbReference type="EMBL" id="AKC71812.1"/>
    </source>
</evidence>
<dbReference type="HOGENOM" id="CLU_723291_0_0_4"/>
<dbReference type="PATRIC" id="fig|573737.6.peg.512"/>
<accession>A0A0E3YGK8</accession>
<evidence type="ECO:0000313" key="2">
    <source>
        <dbReference type="Proteomes" id="UP000035050"/>
    </source>
</evidence>
<protein>
    <submittedName>
        <fullName evidence="1">Uncharacterized protein</fullName>
    </submittedName>
</protein>